<keyword evidence="2" id="KW-1185">Reference proteome</keyword>
<sequence length="197" mass="22281">MEDGRSYRVLATPDEDTLRLFDRESHEQIVTATDGHDAPITDLHPGYCIDAVLDWTSTEPTVRSLEIRQPTLYAFVDHIDPVFEAAQQVWQNARMAGDSMNSRVTRNTDNEVNGVLYVFAEDDVGNVFETFRDGSRPLDPLVDRVNEQEGDDPREVFVLRPESEAFVVVTIALEKGGRFAETLRETYHCPRPAEPLA</sequence>
<evidence type="ECO:0000313" key="2">
    <source>
        <dbReference type="Proteomes" id="UP001501729"/>
    </source>
</evidence>
<dbReference type="RefSeq" id="WP_227775438.1">
    <property type="nucleotide sequence ID" value="NZ_BAABKX010000001.1"/>
</dbReference>
<evidence type="ECO:0000313" key="1">
    <source>
        <dbReference type="EMBL" id="GAA5042727.1"/>
    </source>
</evidence>
<dbReference type="Pfam" id="PF20368">
    <property type="entry name" value="DUF6663"/>
    <property type="match status" value="1"/>
</dbReference>
<dbReference type="EMBL" id="BAABKX010000001">
    <property type="protein sequence ID" value="GAA5042727.1"/>
    <property type="molecule type" value="Genomic_DNA"/>
</dbReference>
<dbReference type="GeneID" id="68615330"/>
<protein>
    <submittedName>
        <fullName evidence="1">Uncharacterized protein</fullName>
    </submittedName>
</protein>
<comment type="caution">
    <text evidence="1">The sequence shown here is derived from an EMBL/GenBank/DDBJ whole genome shotgun (WGS) entry which is preliminary data.</text>
</comment>
<organism evidence="1 2">
    <name type="scientific">Haladaptatus pallidirubidus</name>
    <dbReference type="NCBI Taxonomy" id="1008152"/>
    <lineage>
        <taxon>Archaea</taxon>
        <taxon>Methanobacteriati</taxon>
        <taxon>Methanobacteriota</taxon>
        <taxon>Stenosarchaea group</taxon>
        <taxon>Halobacteria</taxon>
        <taxon>Halobacteriales</taxon>
        <taxon>Haladaptataceae</taxon>
        <taxon>Haladaptatus</taxon>
    </lineage>
</organism>
<proteinExistence type="predicted"/>
<gene>
    <name evidence="1" type="ORF">GCM10025751_06400</name>
</gene>
<dbReference type="InterPro" id="IPR046604">
    <property type="entry name" value="DUF6663"/>
</dbReference>
<dbReference type="Proteomes" id="UP001501729">
    <property type="component" value="Unassembled WGS sequence"/>
</dbReference>
<reference evidence="1 2" key="1">
    <citation type="journal article" date="2019" name="Int. J. Syst. Evol. Microbiol.">
        <title>The Global Catalogue of Microorganisms (GCM) 10K type strain sequencing project: providing services to taxonomists for standard genome sequencing and annotation.</title>
        <authorList>
            <consortium name="The Broad Institute Genomics Platform"/>
            <consortium name="The Broad Institute Genome Sequencing Center for Infectious Disease"/>
            <person name="Wu L."/>
            <person name="Ma J."/>
        </authorList>
    </citation>
    <scope>NUCLEOTIDE SEQUENCE [LARGE SCALE GENOMIC DNA]</scope>
    <source>
        <strain evidence="1 2">JCM 17504</strain>
    </source>
</reference>
<dbReference type="AlphaFoldDB" id="A0AAV3UBU6"/>
<accession>A0AAV3UBU6</accession>
<name>A0AAV3UBU6_9EURY</name>